<gene>
    <name evidence="3" type="ORF">BSOLF_0704</name>
</gene>
<dbReference type="EMBL" id="PEBX01000002">
    <property type="protein sequence ID" value="PTQ57842.1"/>
    <property type="molecule type" value="Genomic_DNA"/>
</dbReference>
<dbReference type="GO" id="GO:0030435">
    <property type="term" value="P:sporulation resulting in formation of a cellular spore"/>
    <property type="evidence" value="ECO:0007669"/>
    <property type="project" value="InterPro"/>
</dbReference>
<proteinExistence type="predicted"/>
<dbReference type="Proteomes" id="UP000244338">
    <property type="component" value="Unassembled WGS sequence"/>
</dbReference>
<dbReference type="NCBIfam" id="TIGR02669">
    <property type="entry name" value="SpoIID_LytB"/>
    <property type="match status" value="1"/>
</dbReference>
<feature type="region of interest" description="Disordered" evidence="1">
    <location>
        <begin position="504"/>
        <end position="523"/>
    </location>
</feature>
<evidence type="ECO:0000259" key="2">
    <source>
        <dbReference type="Pfam" id="PF08486"/>
    </source>
</evidence>
<dbReference type="AlphaFoldDB" id="A0A2R6Y595"/>
<dbReference type="InterPro" id="IPR051922">
    <property type="entry name" value="Bact_Sporulation_Assoc"/>
</dbReference>
<dbReference type="InterPro" id="IPR013693">
    <property type="entry name" value="SpoIID/LytB_N"/>
</dbReference>
<feature type="domain" description="Sporulation stage II protein D amidase enhancer LytB N-terminal" evidence="2">
    <location>
        <begin position="329"/>
        <end position="416"/>
    </location>
</feature>
<dbReference type="PANTHER" id="PTHR30032:SF4">
    <property type="entry name" value="AMIDASE ENHANCER"/>
    <property type="match status" value="1"/>
</dbReference>
<name>A0A2R6Y595_9BACL</name>
<evidence type="ECO:0000313" key="3">
    <source>
        <dbReference type="EMBL" id="PTQ57842.1"/>
    </source>
</evidence>
<comment type="caution">
    <text evidence="3">The sequence shown here is derived from an EMBL/GenBank/DDBJ whole genome shotgun (WGS) entry which is preliminary data.</text>
</comment>
<dbReference type="Pfam" id="PF08486">
    <property type="entry name" value="SpoIID"/>
    <property type="match status" value="1"/>
</dbReference>
<dbReference type="GO" id="GO:0030288">
    <property type="term" value="C:outer membrane-bounded periplasmic space"/>
    <property type="evidence" value="ECO:0007669"/>
    <property type="project" value="TreeGrafter"/>
</dbReference>
<organism evidence="3 4">
    <name type="scientific">Candidatus Carbonibacillus altaicus</name>
    <dbReference type="NCBI Taxonomy" id="2163959"/>
    <lineage>
        <taxon>Bacteria</taxon>
        <taxon>Bacillati</taxon>
        <taxon>Bacillota</taxon>
        <taxon>Bacilli</taxon>
        <taxon>Bacillales</taxon>
        <taxon>Candidatus Carbonibacillus</taxon>
    </lineage>
</organism>
<evidence type="ECO:0000313" key="4">
    <source>
        <dbReference type="Proteomes" id="UP000244338"/>
    </source>
</evidence>
<dbReference type="PANTHER" id="PTHR30032">
    <property type="entry name" value="N-ACETYLMURAMOYL-L-ALANINE AMIDASE-RELATED"/>
    <property type="match status" value="1"/>
</dbReference>
<reference evidence="4" key="1">
    <citation type="journal article" date="2018" name="Sci. Rep.">
        <title>Lignite coal burning seam in the remote Altai Mountains harbors a hydrogen-driven thermophilic microbial community.</title>
        <authorList>
            <person name="Kadnikov V.V."/>
            <person name="Mardanov A.V."/>
            <person name="Ivasenko D.A."/>
            <person name="Antsiferov D.V."/>
            <person name="Beletsky A.V."/>
            <person name="Karnachuk O.V."/>
            <person name="Ravin N.V."/>
        </authorList>
    </citation>
    <scope>NUCLEOTIDE SEQUENCE [LARGE SCALE GENOMIC DNA]</scope>
</reference>
<evidence type="ECO:0000256" key="1">
    <source>
        <dbReference type="SAM" id="MobiDB-lite"/>
    </source>
</evidence>
<dbReference type="InterPro" id="IPR013486">
    <property type="entry name" value="SpoIID/LytB"/>
</dbReference>
<accession>A0A2R6Y595</accession>
<protein>
    <submittedName>
        <fullName evidence="3">Stage II sporulation protein D (SpoIID)</fullName>
    </submittedName>
</protein>
<sequence length="783" mass="83835">MLRKVIIVMIAILLVLTLVLPPIIYGQEQDMGPEVRVALFIDWNGRSLPVRDVVTLSPGNGSGTLTATLSPDEKSTIRAPLVYGGKGFQAKKMKASLFGYHAELLDADQKKMNDVFKLSLALSSQKLDHVVRVTNVGGEVHYRIETAHFATPEALEQALPKYQAVKQSALGQSSIKKRGPYGLSLGYTKELAVAQAMVGRVQQDGYDAMLAAKLGEGGTVLYTAVVGALPDQGSLTQFEGEVLPYFPEWLKSGGFDLAQKGYVQADSPLVRIGQDVFFDDTSGTIDHLYVPLKGVVLSIEESAGGTVSIDEKGEGGRSYRGRMILIRYGDRLAVLNGLPREAYLYGVVGTEMTDVWPLEALKAQAVLARTYLVGGGTKYKIAHISDTTYDQAYTGVEREGPKVRQAVDATRGEVLTVGGGLVQALYSSNAGGISAHGLETWGNDVVYMRPVLSPDDGPEKAAMRWYRVATGDGRIGYVRSDLVDVSNTQDSVTEAGFPVGRIKTSSSTSVNLRPSPGTERSPIGSISAGDYVTILQEVPGNNAYGWIDAPIDGRVLMQQLMSKASGALALPLTAPVERLEVTERGPSGRVIAMRVDGTYLVPSSPDNFRSYFASPDGTGSLRSTLFEVEQLADVTMLAAGGVKSTLPEKNRVISAISAGGRVTSAIGTPDGQYVILGGKEKSIGGTALDTTALTEKLAQDVARTPTLHKIINGQTVHTEKSAHTAGYAVRVASFDPQFRMSGYGYGHGLGLSQYGAKALAEAGKTYRDILQMYFSEQAKVEQR</sequence>